<dbReference type="OrthoDB" id="13290at2"/>
<dbReference type="Pfam" id="PF03892">
    <property type="entry name" value="NapB"/>
    <property type="match status" value="1"/>
</dbReference>
<accession>A0A1H6W1A4</accession>
<feature type="binding site" description="covalent" evidence="15">
    <location>
        <position position="125"/>
    </location>
    <ligand>
        <name>heme c</name>
        <dbReference type="ChEBI" id="CHEBI:61717"/>
        <label>2</label>
    </ligand>
</feature>
<gene>
    <name evidence="17" type="ORF">SAMN05444007_103336</name>
</gene>
<keyword evidence="10 14" id="KW-0574">Periplasm</keyword>
<evidence type="ECO:0000256" key="3">
    <source>
        <dbReference type="ARBA" id="ARBA00007368"/>
    </source>
</evidence>
<evidence type="ECO:0000256" key="12">
    <source>
        <dbReference type="ARBA" id="ARBA00023004"/>
    </source>
</evidence>
<dbReference type="GO" id="GO:0042597">
    <property type="term" value="C:periplasmic space"/>
    <property type="evidence" value="ECO:0007669"/>
    <property type="project" value="UniProtKB-SubCell"/>
</dbReference>
<evidence type="ECO:0000256" key="7">
    <source>
        <dbReference type="ARBA" id="ARBA00022617"/>
    </source>
</evidence>
<evidence type="ECO:0000256" key="16">
    <source>
        <dbReference type="PIRSR" id="PIRSR006105-2"/>
    </source>
</evidence>
<dbReference type="EMBL" id="FNYD01000003">
    <property type="protein sequence ID" value="SEJ10708.1"/>
    <property type="molecule type" value="Genomic_DNA"/>
</dbReference>
<comment type="function">
    <text evidence="1">Electron transfer subunit of the periplasmic nitrate reductase complex NapAB. Receives electrons from the membrane-anchored tetraheme c-type NapC protein and transfers these to NapA subunit, thus allowing electron flow between membrane and periplasm. Essential for periplasmic nitrate reduction with nitrate as the terminal electron acceptor.</text>
</comment>
<comment type="PTM">
    <text evidence="15">Binds 2 heme C groups per subunit.</text>
</comment>
<dbReference type="InterPro" id="IPR036280">
    <property type="entry name" value="Multihaem_cyt_sf"/>
</dbReference>
<feature type="binding site" description="covalent" evidence="15">
    <location>
        <position position="85"/>
    </location>
    <ligand>
        <name>heme c</name>
        <dbReference type="ChEBI" id="CHEBI:61717"/>
        <label>1</label>
    </ligand>
</feature>
<keyword evidence="11 14" id="KW-0249">Electron transport</keyword>
<dbReference type="PANTHER" id="PTHR38604:SF1">
    <property type="entry name" value="PERIPLASMIC NITRATE REDUCTASE, ELECTRON TRANSFER SUBUNIT"/>
    <property type="match status" value="1"/>
</dbReference>
<keyword evidence="7 15" id="KW-0349">Heme</keyword>
<dbReference type="GO" id="GO:0046872">
    <property type="term" value="F:metal ion binding"/>
    <property type="evidence" value="ECO:0007669"/>
    <property type="project" value="UniProtKB-KW"/>
</dbReference>
<keyword evidence="9" id="KW-0732">Signal</keyword>
<feature type="binding site" description="covalent" evidence="15">
    <location>
        <position position="82"/>
    </location>
    <ligand>
        <name>heme c</name>
        <dbReference type="ChEBI" id="CHEBI:61717"/>
        <label>1</label>
    </ligand>
</feature>
<reference evidence="17 18" key="1">
    <citation type="submission" date="2016-10" db="EMBL/GenBank/DDBJ databases">
        <authorList>
            <person name="de Groot N.N."/>
        </authorList>
    </citation>
    <scope>NUCLEOTIDE SEQUENCE [LARGE SCALE GENOMIC DNA]</scope>
    <source>
        <strain evidence="17 18">DSM 29340</strain>
    </source>
</reference>
<evidence type="ECO:0000313" key="18">
    <source>
        <dbReference type="Proteomes" id="UP000199379"/>
    </source>
</evidence>
<dbReference type="InterPro" id="IPR005591">
    <property type="entry name" value="NapB"/>
</dbReference>
<keyword evidence="18" id="KW-1185">Reference proteome</keyword>
<evidence type="ECO:0000256" key="5">
    <source>
        <dbReference type="ARBA" id="ARBA00013773"/>
    </source>
</evidence>
<protein>
    <recommendedName>
        <fullName evidence="5 14">Periplasmic nitrate reductase, electron transfer subunit</fullName>
    </recommendedName>
    <alternativeName>
        <fullName evidence="13 14">Diheme cytochrome c NapB</fullName>
    </alternativeName>
</protein>
<evidence type="ECO:0000256" key="9">
    <source>
        <dbReference type="ARBA" id="ARBA00022729"/>
    </source>
</evidence>
<evidence type="ECO:0000313" key="17">
    <source>
        <dbReference type="EMBL" id="SEJ10708.1"/>
    </source>
</evidence>
<dbReference type="PANTHER" id="PTHR38604">
    <property type="entry name" value="PERIPLASMIC NITRATE REDUCTASE, ELECTRON TRANSFER SUBUNIT"/>
    <property type="match status" value="1"/>
</dbReference>
<keyword evidence="6 14" id="KW-0813">Transport</keyword>
<dbReference type="FunFam" id="1.10.1130.10:FF:000001">
    <property type="entry name" value="Periplasmic nitrate reductase, electron transfer subunit"/>
    <property type="match status" value="1"/>
</dbReference>
<proteinExistence type="inferred from homology"/>
<feature type="binding site" description="axial binding residue" evidence="16">
    <location>
        <position position="68"/>
    </location>
    <ligand>
        <name>heme c</name>
        <dbReference type="ChEBI" id="CHEBI:61717"/>
        <label>1</label>
    </ligand>
    <ligandPart>
        <name>Fe</name>
        <dbReference type="ChEBI" id="CHEBI:18248"/>
    </ligandPart>
</feature>
<evidence type="ECO:0000256" key="8">
    <source>
        <dbReference type="ARBA" id="ARBA00022723"/>
    </source>
</evidence>
<evidence type="ECO:0000256" key="4">
    <source>
        <dbReference type="ARBA" id="ARBA00011752"/>
    </source>
</evidence>
<keyword evidence="8 16" id="KW-0479">Metal-binding</keyword>
<evidence type="ECO:0000256" key="10">
    <source>
        <dbReference type="ARBA" id="ARBA00022764"/>
    </source>
</evidence>
<dbReference type="SUPFAM" id="SSF48695">
    <property type="entry name" value="Multiheme cytochromes"/>
    <property type="match status" value="1"/>
</dbReference>
<feature type="binding site" description="axial binding residue" evidence="16">
    <location>
        <position position="103"/>
    </location>
    <ligand>
        <name>heme c</name>
        <dbReference type="ChEBI" id="CHEBI:61717"/>
        <label>2</label>
    </ligand>
    <ligandPart>
        <name>Fe</name>
        <dbReference type="ChEBI" id="CHEBI:18248"/>
    </ligandPart>
</feature>
<dbReference type="AlphaFoldDB" id="A0A1H6W1A4"/>
<dbReference type="Proteomes" id="UP000199379">
    <property type="component" value="Unassembled WGS sequence"/>
</dbReference>
<comment type="subcellular location">
    <subcellularLocation>
        <location evidence="2 14">Periplasm</location>
    </subcellularLocation>
</comment>
<evidence type="ECO:0000256" key="13">
    <source>
        <dbReference type="ARBA" id="ARBA00031832"/>
    </source>
</evidence>
<evidence type="ECO:0000256" key="11">
    <source>
        <dbReference type="ARBA" id="ARBA00022982"/>
    </source>
</evidence>
<feature type="binding site" description="axial binding residue" evidence="16">
    <location>
        <position position="86"/>
    </location>
    <ligand>
        <name>heme c</name>
        <dbReference type="ChEBI" id="CHEBI:61717"/>
        <label>1</label>
    </ligand>
    <ligandPart>
        <name>Fe</name>
        <dbReference type="ChEBI" id="CHEBI:18248"/>
    </ligandPart>
</feature>
<organism evidence="17 18">
    <name type="scientific">Cribrihabitans marinus</name>
    <dbReference type="NCBI Taxonomy" id="1227549"/>
    <lineage>
        <taxon>Bacteria</taxon>
        <taxon>Pseudomonadati</taxon>
        <taxon>Pseudomonadota</taxon>
        <taxon>Alphaproteobacteria</taxon>
        <taxon>Rhodobacterales</taxon>
        <taxon>Paracoccaceae</taxon>
        <taxon>Cribrihabitans</taxon>
    </lineage>
</organism>
<dbReference type="Gene3D" id="1.10.1130.10">
    <property type="entry name" value="Flavocytochrome C3, Chain A"/>
    <property type="match status" value="1"/>
</dbReference>
<keyword evidence="12 16" id="KW-0408">Iron</keyword>
<comment type="subunit">
    <text evidence="4 14">Component of the periplasmic nitrate reductase NapAB complex composed of NapA and NapB.</text>
</comment>
<evidence type="ECO:0000256" key="1">
    <source>
        <dbReference type="ARBA" id="ARBA00002599"/>
    </source>
</evidence>
<evidence type="ECO:0000256" key="14">
    <source>
        <dbReference type="PIRNR" id="PIRNR006105"/>
    </source>
</evidence>
<sequence>MKLPVIVGGLAFVSTLGVAGLALAQSSGPIQSLRGADLDETRPAASNYQHLEGREVRNYRQQPPLIPHSMEQYQVDLRTNQCLSCHDWTNAGERGAPTLSMTHYLDRDGNQLDKVAGTRWFCSQCHVPQANAPALVENEFQPSNVSR</sequence>
<dbReference type="RefSeq" id="WP_092363944.1">
    <property type="nucleotide sequence ID" value="NZ_BMGV01000003.1"/>
</dbReference>
<name>A0A1H6W1A4_9RHOB</name>
<dbReference type="GO" id="GO:0009061">
    <property type="term" value="P:anaerobic respiration"/>
    <property type="evidence" value="ECO:0007669"/>
    <property type="project" value="InterPro"/>
</dbReference>
<feature type="binding site" description="covalent" evidence="15">
    <location>
        <position position="122"/>
    </location>
    <ligand>
        <name>heme c</name>
        <dbReference type="ChEBI" id="CHEBI:61717"/>
        <label>2</label>
    </ligand>
</feature>
<comment type="similarity">
    <text evidence="3 14">Belongs to the NapB family.</text>
</comment>
<evidence type="ECO:0000256" key="6">
    <source>
        <dbReference type="ARBA" id="ARBA00022448"/>
    </source>
</evidence>
<dbReference type="STRING" id="1227549.SAMN05444007_103336"/>
<dbReference type="PIRSF" id="PIRSF006105">
    <property type="entry name" value="NapB"/>
    <property type="match status" value="1"/>
</dbReference>
<evidence type="ECO:0000256" key="2">
    <source>
        <dbReference type="ARBA" id="ARBA00004418"/>
    </source>
</evidence>
<feature type="binding site" description="axial binding residue" evidence="16">
    <location>
        <position position="126"/>
    </location>
    <ligand>
        <name>heme c</name>
        <dbReference type="ChEBI" id="CHEBI:61717"/>
        <label>2</label>
    </ligand>
    <ligandPart>
        <name>Fe</name>
        <dbReference type="ChEBI" id="CHEBI:18248"/>
    </ligandPart>
</feature>
<evidence type="ECO:0000256" key="15">
    <source>
        <dbReference type="PIRSR" id="PIRSR006105-1"/>
    </source>
</evidence>